<accession>A0AC58STJ0</accession>
<dbReference type="Proteomes" id="UP000790787">
    <property type="component" value="Chromosome 16"/>
</dbReference>
<reference evidence="2" key="2">
    <citation type="submission" date="2025-08" db="UniProtKB">
        <authorList>
            <consortium name="RefSeq"/>
        </authorList>
    </citation>
    <scope>IDENTIFICATION</scope>
    <source>
        <tissue evidence="2">Leaf</tissue>
    </source>
</reference>
<keyword evidence="1" id="KW-1185">Reference proteome</keyword>
<protein>
    <submittedName>
        <fullName evidence="2">Uncharacterized protein LOC142170313</fullName>
    </submittedName>
</protein>
<name>A0AC58STJ0_TOBAC</name>
<proteinExistence type="predicted"/>
<reference evidence="1" key="1">
    <citation type="journal article" date="2014" name="Nat. Commun.">
        <title>The tobacco genome sequence and its comparison with those of tomato and potato.</title>
        <authorList>
            <person name="Sierro N."/>
            <person name="Battey J.N."/>
            <person name="Ouadi S."/>
            <person name="Bakaher N."/>
            <person name="Bovet L."/>
            <person name="Willig A."/>
            <person name="Goepfert S."/>
            <person name="Peitsch M.C."/>
            <person name="Ivanov N.V."/>
        </authorList>
    </citation>
    <scope>NUCLEOTIDE SEQUENCE [LARGE SCALE GENOMIC DNA]</scope>
</reference>
<sequence>MEKSFTVLNSVRVHCSTVDITLGLPLDVRDEEAASSFQGTVFRGSGHGGGKAFLRNASSCYAKIDKKGRIDSSLMAQKTRWVGNKAREADGFKLWYSGRVRGKNGVGILVDKDLRELVIKIKRVNDRLMIKIVVGGYTLNVVSAYAPQVDLDEEVKRHFWEDLDGLVRGIPSTEKLIIRGDFKGHIGRSPGGHDDVYGGFDFGDRNGGGISLLEYAKAFELVIANSCYPKKAEHLITFRNAVAKTQIDYLLLRKCDRGLCTDCKVIPSENLTTQHMLLIIDLEIRWTRKKRAMSGIPRVREAAREVIGVSKGFSGGHKGDWWWNEEVKRKVKAKKATYLKLVESIDEGQRSANREGYKKARKEAKLAERDRGIMLGELEYSERHRDFGYCRHIRVGEVIGAMRRMSRGRATGPDEIPVEFWKSVGKEGLEWRARLFNVITKKMPEEWKRNTMIPLYKNKGDVQNCNNYRGIKLLIYTMKVWERVIEERLRRCVSISKNHFGFMPGRSTTEAIHIVRRLVEQFRVVKKDLRMVFIDLEKAYDKIPKEVLWKRLEARGVPITYIRVIQDMYDEAKTRVRTAGGDSNYFPVEMGLHQGSTLRPFLFSLAMDSLTLHIKGEEADGDVKVDTQVISRRDSFKYLGSIIQKDGEIDKDVTHYIGAGWMEWRLASAIAWMPHAVPDLEDWVRNDTTSLILICTGIRDVSIMRTTSPREESESPVSKLGKDNKRKRALKPEHSQGERAPTRRPKRKIIHVDLDSAIQHQEDEEN</sequence>
<evidence type="ECO:0000313" key="1">
    <source>
        <dbReference type="Proteomes" id="UP000790787"/>
    </source>
</evidence>
<dbReference type="RefSeq" id="XP_075088295.1">
    <property type="nucleotide sequence ID" value="XM_075232194.1"/>
</dbReference>
<organism evidence="1 2">
    <name type="scientific">Nicotiana tabacum</name>
    <name type="common">Common tobacco</name>
    <dbReference type="NCBI Taxonomy" id="4097"/>
    <lineage>
        <taxon>Eukaryota</taxon>
        <taxon>Viridiplantae</taxon>
        <taxon>Streptophyta</taxon>
        <taxon>Embryophyta</taxon>
        <taxon>Tracheophyta</taxon>
        <taxon>Spermatophyta</taxon>
        <taxon>Magnoliopsida</taxon>
        <taxon>eudicotyledons</taxon>
        <taxon>Gunneridae</taxon>
        <taxon>Pentapetalae</taxon>
        <taxon>asterids</taxon>
        <taxon>lamiids</taxon>
        <taxon>Solanales</taxon>
        <taxon>Solanaceae</taxon>
        <taxon>Nicotianoideae</taxon>
        <taxon>Nicotianeae</taxon>
        <taxon>Nicotiana</taxon>
    </lineage>
</organism>
<evidence type="ECO:0000313" key="2">
    <source>
        <dbReference type="RefSeq" id="XP_075088295.1"/>
    </source>
</evidence>
<gene>
    <name evidence="2" type="primary">LOC142170313</name>
</gene>